<evidence type="ECO:0000256" key="1">
    <source>
        <dbReference type="ARBA" id="ARBA00002200"/>
    </source>
</evidence>
<dbReference type="InterPro" id="IPR040637">
    <property type="entry name" value="Ribosomal_uL10-like_insert"/>
</dbReference>
<dbReference type="PANTHER" id="PTHR45699">
    <property type="entry name" value="60S ACIDIC RIBOSOMAL PROTEIN P0"/>
    <property type="match status" value="1"/>
</dbReference>
<dbReference type="InterPro" id="IPR043141">
    <property type="entry name" value="Ribosomal_uL10-like_sf"/>
</dbReference>
<dbReference type="InterPro" id="IPR043164">
    <property type="entry name" value="Ribosomal_uL10-like_insert_sf"/>
</dbReference>
<keyword evidence="8" id="KW-1185">Reference proteome</keyword>
<comment type="similarity">
    <text evidence="2 5">Belongs to the universal ribosomal protein uL10 family.</text>
</comment>
<dbReference type="CDD" id="cd05795">
    <property type="entry name" value="Ribosomal_P0_L10e"/>
    <property type="match status" value="1"/>
</dbReference>
<accession>A0ABM0GNH1</accession>
<feature type="region of interest" description="Disordered" evidence="6">
    <location>
        <begin position="281"/>
        <end position="311"/>
    </location>
</feature>
<organism evidence="8 9">
    <name type="scientific">Saccoglossus kowalevskii</name>
    <name type="common">Acorn worm</name>
    <dbReference type="NCBI Taxonomy" id="10224"/>
    <lineage>
        <taxon>Eukaryota</taxon>
        <taxon>Metazoa</taxon>
        <taxon>Hemichordata</taxon>
        <taxon>Enteropneusta</taxon>
        <taxon>Harrimaniidae</taxon>
        <taxon>Saccoglossus</taxon>
    </lineage>
</organism>
<evidence type="ECO:0000259" key="7">
    <source>
        <dbReference type="Pfam" id="PF17777"/>
    </source>
</evidence>
<dbReference type="SUPFAM" id="SSF160369">
    <property type="entry name" value="Ribosomal protein L10-like"/>
    <property type="match status" value="1"/>
</dbReference>
<dbReference type="Gene3D" id="3.90.105.20">
    <property type="match status" value="1"/>
</dbReference>
<dbReference type="InterPro" id="IPR050323">
    <property type="entry name" value="Ribosomal_protein_uL10"/>
</dbReference>
<name>A0ABM0GNH1_SACKO</name>
<dbReference type="RefSeq" id="XP_006815335.1">
    <property type="nucleotide sequence ID" value="XM_006815272.1"/>
</dbReference>
<evidence type="ECO:0000256" key="2">
    <source>
        <dbReference type="ARBA" id="ARBA00008889"/>
    </source>
</evidence>
<comment type="function">
    <text evidence="1 5">Ribosomal protein P0 is the functional equivalent of E.coli protein L10.</text>
</comment>
<evidence type="ECO:0000313" key="9">
    <source>
        <dbReference type="RefSeq" id="XP_002733838.1"/>
    </source>
</evidence>
<reference evidence="9 10" key="1">
    <citation type="submission" date="2025-05" db="UniProtKB">
        <authorList>
            <consortium name="RefSeq"/>
        </authorList>
    </citation>
    <scope>IDENTIFICATION</scope>
    <source>
        <tissue evidence="9 10">Testes</tissue>
    </source>
</reference>
<sequence length="311" mass="34065">MVREDKATWKSNYFLKIIQLLDEYPKCFLVGADNVGSKQMQTIRMSLRGDAVVLMGKNTMMRKAIRGHLENNPDLEKLIPHIKGNVGFVFTTQDLIQIRDKILDNKVAAPARAGALAPCDVRLGAQNTGLGPEKTSFFQALSIPTKISRGTIEILNDVHLIKEGDKVGASEATLLNMLKISPFTYGLKVFQVYDSGSVFAPSVLDITDDDIANTFIEGIAQIASVCLEIGYPTVASVPHSIVNGFKNLLALAAETDIEFKEAEQMKAYLADPSAFVVEVAPAAEEKSEAKEEKKEESEEESDDDMGFGLFD</sequence>
<evidence type="ECO:0000256" key="4">
    <source>
        <dbReference type="ARBA" id="ARBA00023274"/>
    </source>
</evidence>
<dbReference type="GeneID" id="100376620"/>
<evidence type="ECO:0000313" key="10">
    <source>
        <dbReference type="RefSeq" id="XP_006815335.1"/>
    </source>
</evidence>
<protein>
    <recommendedName>
        <fullName evidence="5">60S acidic ribosomal protein P0</fullName>
    </recommendedName>
</protein>
<dbReference type="RefSeq" id="XP_002733838.1">
    <property type="nucleotide sequence ID" value="XM_002733792.2"/>
</dbReference>
<dbReference type="Pfam" id="PF00428">
    <property type="entry name" value="Ribosomal_60s"/>
    <property type="match status" value="1"/>
</dbReference>
<dbReference type="PIRSF" id="PIRSF039087">
    <property type="entry name" value="L10E"/>
    <property type="match status" value="1"/>
</dbReference>
<dbReference type="InterPro" id="IPR001790">
    <property type="entry name" value="Ribosomal_uL10"/>
</dbReference>
<evidence type="ECO:0000313" key="8">
    <source>
        <dbReference type="Proteomes" id="UP000694865"/>
    </source>
</evidence>
<dbReference type="Pfam" id="PF00466">
    <property type="entry name" value="Ribosomal_L10"/>
    <property type="match status" value="1"/>
</dbReference>
<evidence type="ECO:0000256" key="6">
    <source>
        <dbReference type="SAM" id="MobiDB-lite"/>
    </source>
</evidence>
<dbReference type="PANTHER" id="PTHR45699:SF3">
    <property type="entry name" value="LARGE RIBOSOMAL SUBUNIT PROTEIN UL10"/>
    <property type="match status" value="1"/>
</dbReference>
<dbReference type="Gene3D" id="3.30.70.1730">
    <property type="match status" value="1"/>
</dbReference>
<dbReference type="Pfam" id="PF17777">
    <property type="entry name" value="RL10P_insert"/>
    <property type="match status" value="1"/>
</dbReference>
<keyword evidence="4 5" id="KW-0687">Ribonucleoprotein</keyword>
<keyword evidence="3 5" id="KW-0689">Ribosomal protein</keyword>
<dbReference type="InterPro" id="IPR030670">
    <property type="entry name" value="uL10_eukaryotes"/>
</dbReference>
<feature type="compositionally biased region" description="Basic and acidic residues" evidence="6">
    <location>
        <begin position="283"/>
        <end position="296"/>
    </location>
</feature>
<proteinExistence type="inferred from homology"/>
<evidence type="ECO:0000256" key="3">
    <source>
        <dbReference type="ARBA" id="ARBA00022980"/>
    </source>
</evidence>
<dbReference type="Proteomes" id="UP000694865">
    <property type="component" value="Unplaced"/>
</dbReference>
<gene>
    <name evidence="9 10" type="primary">LOC100376620</name>
</gene>
<evidence type="ECO:0000256" key="5">
    <source>
        <dbReference type="PIRNR" id="PIRNR039087"/>
    </source>
</evidence>
<feature type="domain" description="Large ribosomal subunit protein uL10-like insertion" evidence="7">
    <location>
        <begin position="111"/>
        <end position="180"/>
    </location>
</feature>